<evidence type="ECO:0000256" key="1">
    <source>
        <dbReference type="SAM" id="MobiDB-lite"/>
    </source>
</evidence>
<protein>
    <submittedName>
        <fullName evidence="2">Uncharacterized protein</fullName>
    </submittedName>
</protein>
<comment type="caution">
    <text evidence="2">The sequence shown here is derived from an EMBL/GenBank/DDBJ whole genome shotgun (WGS) entry which is preliminary data.</text>
</comment>
<evidence type="ECO:0000313" key="3">
    <source>
        <dbReference type="Proteomes" id="UP000568106"/>
    </source>
</evidence>
<dbReference type="AlphaFoldDB" id="A0A7W8MTZ9"/>
<sequence>MLMITLLLVGAKAHPQTPAPTPPKTLATPSESTSNDLPDAPGAVDPAQSNVVAIAQTSFQQTGDGVKPCNAFRAMKIIHYNPNRLGEIPSPCSSLVYPYQKFLGTDIIIPMTWQEKGYLALHELADPANFVTIVGTSAISVAADPDSAYGPGLKGFGKSVGVSYLQDVTGQFFGAFAIPVLFHQDPRYFRMPKAPLSKRILYSVSRTVISRHDDGRSMPNYSVLFSYPIEAVLANQYVPGVHNDASSTVTRILTGYALDPANNLLNEFLPDVASRVHVRIIFVQRILNNVANGSSGVNLQ</sequence>
<name>A0A7W8MTZ9_9BACT</name>
<keyword evidence="3" id="KW-1185">Reference proteome</keyword>
<organism evidence="2 3">
    <name type="scientific">Tunturiibacter empetritectus</name>
    <dbReference type="NCBI Taxonomy" id="3069691"/>
    <lineage>
        <taxon>Bacteria</taxon>
        <taxon>Pseudomonadati</taxon>
        <taxon>Acidobacteriota</taxon>
        <taxon>Terriglobia</taxon>
        <taxon>Terriglobales</taxon>
        <taxon>Acidobacteriaceae</taxon>
        <taxon>Tunturiibacter</taxon>
    </lineage>
</organism>
<evidence type="ECO:0000313" key="2">
    <source>
        <dbReference type="EMBL" id="MBB5318749.1"/>
    </source>
</evidence>
<gene>
    <name evidence="2" type="ORF">HDF09_003448</name>
</gene>
<proteinExistence type="predicted"/>
<dbReference type="EMBL" id="JACHDY010000005">
    <property type="protein sequence ID" value="MBB5318749.1"/>
    <property type="molecule type" value="Genomic_DNA"/>
</dbReference>
<feature type="region of interest" description="Disordered" evidence="1">
    <location>
        <begin position="13"/>
        <end position="43"/>
    </location>
</feature>
<dbReference type="Proteomes" id="UP000568106">
    <property type="component" value="Unassembled WGS sequence"/>
</dbReference>
<accession>A0A7W8MTZ9</accession>
<reference evidence="2" key="1">
    <citation type="submission" date="2020-08" db="EMBL/GenBank/DDBJ databases">
        <title>Genomic Encyclopedia of Type Strains, Phase IV (KMG-V): Genome sequencing to study the core and pangenomes of soil and plant-associated prokaryotes.</title>
        <authorList>
            <person name="Whitman W."/>
        </authorList>
    </citation>
    <scope>NUCLEOTIDE SEQUENCE [LARGE SCALE GENOMIC DNA]</scope>
    <source>
        <strain evidence="2">M8UP27</strain>
    </source>
</reference>